<evidence type="ECO:0000256" key="12">
    <source>
        <dbReference type="ARBA" id="ARBA00022844"/>
    </source>
</evidence>
<dbReference type="NCBIfam" id="TIGR04198">
    <property type="entry name" value="paramyx_RNAcap"/>
    <property type="match status" value="1"/>
</dbReference>
<dbReference type="GO" id="GO:0005524">
    <property type="term" value="F:ATP binding"/>
    <property type="evidence" value="ECO:0007669"/>
    <property type="project" value="UniProtKB-KW"/>
</dbReference>
<comment type="catalytic activity">
    <reaction evidence="18 22">
        <text>a 5'-end (5'-triphosphoguanosine)-(2'-O-methyladenylyl)-adenylyl-cytidylyl-adenosine in mRNA + S-adenosyl-L-methionine = a 5'-end (N(7)-methyl 5'-triphosphoguanosine)-(2'-O-methyladenylyl)-adenylyl-cytidylyl-adenosine in mRNA + S-adenosyl-L-homocysteine</text>
        <dbReference type="Rhea" id="RHEA:65440"/>
        <dbReference type="Rhea" id="RHEA-COMP:16798"/>
        <dbReference type="Rhea" id="RHEA-COMP:16801"/>
        <dbReference type="ChEBI" id="CHEBI:57856"/>
        <dbReference type="ChEBI" id="CHEBI:59789"/>
        <dbReference type="ChEBI" id="CHEBI:156482"/>
        <dbReference type="ChEBI" id="CHEBI:156483"/>
    </reaction>
</comment>
<evidence type="ECO:0000256" key="17">
    <source>
        <dbReference type="ARBA" id="ARBA00024494"/>
    </source>
</evidence>
<keyword evidence="11 22" id="KW-0067">ATP-binding</keyword>
<comment type="catalytic activity">
    <reaction evidence="17">
        <text>a 5'-end triphospho-adenylyl-adenylyl-cytidylyl-adenosine in mRNA + GDP + H(+) = a 5'-end (5'-triphosphoguanosine)-adenylyl-adenylyl-cytidylyl-adenosine in mRNA + diphosphate</text>
        <dbReference type="Rhea" id="RHEA:65436"/>
        <dbReference type="Rhea" id="RHEA-COMP:16797"/>
        <dbReference type="Rhea" id="RHEA-COMP:16799"/>
        <dbReference type="ChEBI" id="CHEBI:15378"/>
        <dbReference type="ChEBI" id="CHEBI:33019"/>
        <dbReference type="ChEBI" id="CHEBI:58189"/>
        <dbReference type="ChEBI" id="CHEBI:156484"/>
        <dbReference type="ChEBI" id="CHEBI:156503"/>
        <dbReference type="EC" id="2.7.7.88"/>
    </reaction>
</comment>
<evidence type="ECO:0000256" key="4">
    <source>
        <dbReference type="ARBA" id="ARBA00022603"/>
    </source>
</evidence>
<keyword evidence="7 22" id="KW-0949">S-adenosyl-L-methionine</keyword>
<comment type="catalytic activity">
    <reaction evidence="21 22">
        <text>GTP + H2O = GDP + phosphate + H(+)</text>
        <dbReference type="Rhea" id="RHEA:19669"/>
        <dbReference type="ChEBI" id="CHEBI:15377"/>
        <dbReference type="ChEBI" id="CHEBI:15378"/>
        <dbReference type="ChEBI" id="CHEBI:37565"/>
        <dbReference type="ChEBI" id="CHEBI:43474"/>
        <dbReference type="ChEBI" id="CHEBI:58189"/>
    </reaction>
</comment>
<evidence type="ECO:0000256" key="1">
    <source>
        <dbReference type="ARBA" id="ARBA00003132"/>
    </source>
</evidence>
<accession>A0A7T1KMT7</accession>
<evidence type="ECO:0000256" key="2">
    <source>
        <dbReference type="ARBA" id="ARBA00007934"/>
    </source>
</evidence>
<organism evidence="25">
    <name type="scientific">Eptesicus fuscus rhabdovirus</name>
    <dbReference type="NCBI Taxonomy" id="2793798"/>
    <lineage>
        <taxon>Viruses</taxon>
        <taxon>Riboviria</taxon>
        <taxon>Orthornavirae</taxon>
        <taxon>Negarnaviricota</taxon>
        <taxon>Haploviricotina</taxon>
        <taxon>Monjiviricetes</taxon>
        <taxon>Mononegavirales</taxon>
        <taxon>Rhabdoviridae</taxon>
        <taxon>Rhabdoviridae incertae sedis</taxon>
        <taxon>Betaplatrhavirus</taxon>
        <taxon>Betaplatrhavirus fuscus</taxon>
    </lineage>
</organism>
<keyword evidence="8 22" id="KW-0548">Nucleotidyltransferase</keyword>
<evidence type="ECO:0000256" key="7">
    <source>
        <dbReference type="ARBA" id="ARBA00022691"/>
    </source>
</evidence>
<reference evidence="25" key="1">
    <citation type="journal article" date="2021" name="Viruses">
        <title>Novel and diverse non-rabies rhabdoviruses identified in bats with human exposure, South Dakota, USA.</title>
        <authorList>
            <person name="Hause B."/>
        </authorList>
    </citation>
    <scope>NUCLEOTIDE SEQUENCE</scope>
    <source>
        <strain evidence="25">20-12206</strain>
    </source>
</reference>
<dbReference type="GO" id="GO:0016787">
    <property type="term" value="F:hydrolase activity"/>
    <property type="evidence" value="ECO:0007669"/>
    <property type="project" value="UniProtKB-KW"/>
</dbReference>
<evidence type="ECO:0000256" key="21">
    <source>
        <dbReference type="ARBA" id="ARBA00048548"/>
    </source>
</evidence>
<keyword evidence="12 22" id="KW-0946">Virion</keyword>
<comment type="catalytic activity">
    <reaction evidence="19 22">
        <text>a 5'-end (5'-triphosphoguanosine)-adenylyl-adenylyl-cytidylyl-adenosine in mRNA + S-adenosyl-L-methionine = a 5'-end (5'-triphosphoguanosine)-(2'-O-methyladenylyl)-adenylyl-cytidylyl-adenosine in mRNA + S-adenosyl-L-homocysteine + H(+)</text>
        <dbReference type="Rhea" id="RHEA:65380"/>
        <dbReference type="Rhea" id="RHEA-COMP:16797"/>
        <dbReference type="Rhea" id="RHEA-COMP:16801"/>
        <dbReference type="ChEBI" id="CHEBI:15378"/>
        <dbReference type="ChEBI" id="CHEBI:57856"/>
        <dbReference type="ChEBI" id="CHEBI:59789"/>
        <dbReference type="ChEBI" id="CHEBI:156482"/>
        <dbReference type="ChEBI" id="CHEBI:156484"/>
    </reaction>
</comment>
<evidence type="ECO:0000256" key="15">
    <source>
        <dbReference type="ARBA" id="ARBA00023200"/>
    </source>
</evidence>
<keyword evidence="9 22" id="KW-0547">Nucleotide-binding</keyword>
<dbReference type="PIRSF" id="PIRSF000830">
    <property type="entry name" value="RNA_pol_ParamyxoV"/>
    <property type="match status" value="1"/>
</dbReference>
<dbReference type="Pfam" id="PF00946">
    <property type="entry name" value="Mononeg_RNA_pol"/>
    <property type="match status" value="1"/>
</dbReference>
<keyword evidence="6 22" id="KW-0808">Transferase</keyword>
<evidence type="ECO:0000256" key="10">
    <source>
        <dbReference type="ARBA" id="ARBA00022801"/>
    </source>
</evidence>
<dbReference type="PROSITE" id="PS50526">
    <property type="entry name" value="RDRP_SSRNA_NEG_NONSEG"/>
    <property type="match status" value="1"/>
</dbReference>
<dbReference type="InterPro" id="IPR026890">
    <property type="entry name" value="Mononeg_mRNAcap"/>
</dbReference>
<dbReference type="PROSITE" id="PS51590">
    <property type="entry name" value="SAM_MT_MNV_L"/>
    <property type="match status" value="1"/>
</dbReference>
<dbReference type="InterPro" id="IPR014023">
    <property type="entry name" value="Mononeg_RNA_pol_cat"/>
</dbReference>
<evidence type="ECO:0000256" key="16">
    <source>
        <dbReference type="ARBA" id="ARBA00023268"/>
    </source>
</evidence>
<dbReference type="EC" id="2.1.1.-" evidence="22"/>
<evidence type="ECO:0000259" key="23">
    <source>
        <dbReference type="PROSITE" id="PS50526"/>
    </source>
</evidence>
<keyword evidence="14 22" id="KW-0506">mRNA capping</keyword>
<dbReference type="EC" id="3.6.1.-" evidence="22"/>
<evidence type="ECO:0000256" key="20">
    <source>
        <dbReference type="ARBA" id="ARBA00047370"/>
    </source>
</evidence>
<dbReference type="EC" id="2.7.7.48" evidence="22"/>
<dbReference type="Pfam" id="PF14318">
    <property type="entry name" value="Mononeg_mRNAcap"/>
    <property type="match status" value="1"/>
</dbReference>
<comment type="catalytic activity">
    <reaction evidence="22">
        <text>RNA(n) + a ribonucleoside 5'-triphosphate = RNA(n+1) + diphosphate</text>
        <dbReference type="Rhea" id="RHEA:21248"/>
        <dbReference type="Rhea" id="RHEA-COMP:14527"/>
        <dbReference type="Rhea" id="RHEA-COMP:17342"/>
        <dbReference type="ChEBI" id="CHEBI:33019"/>
        <dbReference type="ChEBI" id="CHEBI:61557"/>
        <dbReference type="ChEBI" id="CHEBI:140395"/>
        <dbReference type="EC" id="2.7.7.48"/>
    </reaction>
</comment>
<keyword evidence="10" id="KW-0378">Hydrolase</keyword>
<dbReference type="InterPro" id="IPR039736">
    <property type="entry name" value="L_poly_C"/>
</dbReference>
<keyword evidence="4 22" id="KW-0489">Methyltransferase</keyword>
<evidence type="ECO:0000256" key="13">
    <source>
        <dbReference type="ARBA" id="ARBA00022953"/>
    </source>
</evidence>
<feature type="domain" description="Mononegavirus-type SAM-dependent 2'-O-MTase" evidence="24">
    <location>
        <begin position="1661"/>
        <end position="1856"/>
    </location>
</feature>
<dbReference type="InterPro" id="IPR025786">
    <property type="entry name" value="Mononega_L_MeTrfase"/>
</dbReference>
<evidence type="ECO:0000256" key="22">
    <source>
        <dbReference type="PIRNR" id="PIRNR000830"/>
    </source>
</evidence>
<evidence type="ECO:0000256" key="19">
    <source>
        <dbReference type="ARBA" id="ARBA00047332"/>
    </source>
</evidence>
<feature type="domain" description="RdRp catalytic" evidence="23">
    <location>
        <begin position="617"/>
        <end position="804"/>
    </location>
</feature>
<evidence type="ECO:0000256" key="5">
    <source>
        <dbReference type="ARBA" id="ARBA00022664"/>
    </source>
</evidence>
<comment type="catalytic activity">
    <reaction evidence="20">
        <text>a 5'-end (5'-triphosphoguanosine)-adenylyl-adenylyl-cytidylyl-adenosine in mRNA + 2 S-adenosyl-L-methionine = a 5'-end (N(7)-methyl 5'-triphosphoguanosine)-(2'-O-methyladenylyl)-adenylyl-cytidylyl-adenosine in mRNA + 2 S-adenosyl-L-homocysteine + H(+)</text>
        <dbReference type="Rhea" id="RHEA:65376"/>
        <dbReference type="Rhea" id="RHEA-COMP:16797"/>
        <dbReference type="Rhea" id="RHEA-COMP:16798"/>
        <dbReference type="ChEBI" id="CHEBI:15378"/>
        <dbReference type="ChEBI" id="CHEBI:57856"/>
        <dbReference type="ChEBI" id="CHEBI:59789"/>
        <dbReference type="ChEBI" id="CHEBI:156483"/>
        <dbReference type="ChEBI" id="CHEBI:156484"/>
        <dbReference type="EC" id="2.1.1.375"/>
    </reaction>
</comment>
<keyword evidence="16" id="KW-0511">Multifunctional enzyme</keyword>
<evidence type="ECO:0000313" key="25">
    <source>
        <dbReference type="EMBL" id="QPO14166.1"/>
    </source>
</evidence>
<dbReference type="GO" id="GO:0030430">
    <property type="term" value="C:host cell cytoplasm"/>
    <property type="evidence" value="ECO:0007669"/>
    <property type="project" value="UniProtKB-SubCell"/>
</dbReference>
<dbReference type="InterPro" id="IPR048397">
    <property type="entry name" value="Methyltrans_Mon_CD"/>
</dbReference>
<dbReference type="EMBL" id="MT732687">
    <property type="protein sequence ID" value="QPO14166.1"/>
    <property type="molecule type" value="Viral_cRNA"/>
</dbReference>
<evidence type="ECO:0000256" key="14">
    <source>
        <dbReference type="ARBA" id="ARBA00023042"/>
    </source>
</evidence>
<keyword evidence="3 22" id="KW-0696">RNA-directed RNA polymerase</keyword>
<evidence type="ECO:0000256" key="6">
    <source>
        <dbReference type="ARBA" id="ARBA00022679"/>
    </source>
</evidence>
<keyword evidence="5 22" id="KW-0507">mRNA processing</keyword>
<evidence type="ECO:0000256" key="8">
    <source>
        <dbReference type="ARBA" id="ARBA00022695"/>
    </source>
</evidence>
<dbReference type="GO" id="GO:0044423">
    <property type="term" value="C:virion component"/>
    <property type="evidence" value="ECO:0007669"/>
    <property type="project" value="UniProtKB-KW"/>
</dbReference>
<dbReference type="InterPro" id="IPR039530">
    <property type="entry name" value="L_methyltransferase_rhabdo"/>
</dbReference>
<protein>
    <recommendedName>
        <fullName evidence="22">RNA-directed RNA polymerase L</fullName>
        <shortName evidence="22">Protein L</shortName>
    </recommendedName>
    <alternativeName>
        <fullName evidence="22">Large structural protein</fullName>
    </alternativeName>
    <alternativeName>
        <fullName evidence="22">Replicase</fullName>
    </alternativeName>
    <alternativeName>
        <fullName evidence="22">Transcriptase</fullName>
    </alternativeName>
    <domain>
        <recommendedName>
            <fullName evidence="22">RNA-directed RNA polymerase</fullName>
            <ecNumber evidence="22">2.7.7.48</ecNumber>
        </recommendedName>
    </domain>
    <domain>
        <recommendedName>
            <fullName evidence="22">GTP phosphohydrolase</fullName>
            <ecNumber evidence="22">3.6.1.-</ecNumber>
        </recommendedName>
    </domain>
    <domain>
        <recommendedName>
            <fullName evidence="22">GDP polyribonucleotidyltransferase</fullName>
            <ecNumber evidence="22">2.7.7.88</ecNumber>
        </recommendedName>
        <alternativeName>
            <fullName evidence="22">PRNTase</fullName>
        </alternativeName>
    </domain>
    <domain>
        <recommendedName>
            <fullName evidence="22">mRNA (nucleoside-2'-O-)-methyltransferase</fullName>
            <shortName evidence="22">N1-2'-O-MTase</shortName>
            <ecNumber evidence="22">2.1.1.-</ecNumber>
        </recommendedName>
    </domain>
    <domain>
        <recommendedName>
            <fullName evidence="22">mRNA (guanine-N(7)-)-methyltransferase</fullName>
            <shortName evidence="22">G-N7-MTase</shortName>
        </recommendedName>
    </domain>
</protein>
<keyword evidence="15 22" id="KW-1035">Host cytoplasm</keyword>
<comment type="function">
    <text evidence="22">RNA-directed RNA polymerase that catalyzes the transcription of viral mRNAs, their capping and polyadenylation. The template is composed of the viral RNA tightly encapsidated by the nucleoprotein (N). The viral polymerase binds to the genomic RNA at the 3' leader promoter, and transcribes subsequently all viral mRNAs with a decreasing efficiency. The first gene is the most transcribed, and the last the least transcribed. The viral phosphoprotein acts as a processivity factor. Capping is concomitant with initiation of mRNA transcription. Indeed, a GDP polyribonucleotidyl transferase (PRNTase) adds the cap structure when the nascent RNA chain length has reached few nucleotides. Ribose 2'-O methylation of viral mRNA cap precedes and facilitates subsequent guanine-N-7 methylation, both activities being carried by the viral polymerase. Polyadenylation of mRNAs occur by a stuttering mechanism at a slipery stop site present at the end viral genes. After finishing transcription of a mRNA, the polymerase can resume transcription of the downstream gene.</text>
</comment>
<dbReference type="InterPro" id="IPR016269">
    <property type="entry name" value="RNA-dir_pol_paramyxovirus"/>
</dbReference>
<comment type="function">
    <text evidence="1 22">RNA-directed RNA polymerase that catalyzes the replication of viral genomic RNA. The template is composed of the viral RNA tightly encapsidated by the nucleoprotein (N). The replicase mode is dependent on intracellular N protein concentration. In this mode, the polymerase replicates the whole viral genome without recognizing transcriptional signals, and the replicated genome is not caped or polyadenylated.</text>
</comment>
<gene>
    <name evidence="25" type="primary">L</name>
</gene>
<evidence type="ECO:0000256" key="11">
    <source>
        <dbReference type="ARBA" id="ARBA00022840"/>
    </source>
</evidence>
<comment type="subcellular location">
    <subcellularLocation>
        <location evidence="22">Virion</location>
    </subcellularLocation>
    <subcellularLocation>
        <location evidence="22">Host cytoplasm</location>
    </subcellularLocation>
</comment>
<dbReference type="GO" id="GO:0004482">
    <property type="term" value="F:mRNA 5'-cap (guanine-N7-)-methyltransferase activity"/>
    <property type="evidence" value="ECO:0007669"/>
    <property type="project" value="InterPro"/>
</dbReference>
<evidence type="ECO:0000256" key="9">
    <source>
        <dbReference type="ARBA" id="ARBA00022741"/>
    </source>
</evidence>
<name>A0A7T1KMT7_9RHAB</name>
<dbReference type="EC" id="2.7.7.88" evidence="22"/>
<dbReference type="GO" id="GO:0003968">
    <property type="term" value="F:RNA-directed RNA polymerase activity"/>
    <property type="evidence" value="ECO:0007669"/>
    <property type="project" value="UniProtKB-KW"/>
</dbReference>
<dbReference type="Pfam" id="PF14314">
    <property type="entry name" value="Methyltrans_Mon_2nd"/>
    <property type="match status" value="1"/>
</dbReference>
<evidence type="ECO:0000259" key="24">
    <source>
        <dbReference type="PROSITE" id="PS51590"/>
    </source>
</evidence>
<proteinExistence type="inferred from homology"/>
<sequence>MDEFIDEYDQELFLDDVDPTPITVEEKTERLLRFKDYSLNSPIILDDLTSARSLQKQQKTNSKITKSIKRLTHLYSNNPSAVPPERNTQHMFKTMNLLKSKYHQLKTIDPVLLKIKDLKTLLFSLTPSSLSVTDAFFKGMLNLETIHEQSFPRFLARLQHFLSDDSSDASFYWTMYKIFEGIVLLLNHQSETEYLELKNNLLQHWQLSKREEEGSIIIQCHTDLLGEIEISVENGCSLHSLQLVLDHNQCLMWENLFSNRFYTLLLLSYPDEKYTYNLPPKVADLYKAGDDVLANLGNKGYDLIKMIEPMCNYQIKSMSEKDPTMIQSPDFKTYIDNEVASICKKHGKVAWTFLNRLTNFDSIEDYVFVYGLFRHWGHPFIEYFEGLEKLHHNVTVEKEIDNDYVQKLASDLARKIINQHFRKTNKWPIIEDKLADGHILKKHVRDNTWPNRGEERLIGDTWNTLPLEKIYDIPTSLHLSEILDDKSHSLGRAALRASITEKNSVGFTKDRKVILSTLYKEEMDIAQFLDNIDKNGLDKDDLVIGLRAKERELKRIGRFFSLMTFNLRIYFVVTEAMIAKHILPLFPSITMTNSLLDVFKKMSACVPGHGDSNKEYVTYAEHFDYEKWNNHQRYESTAPIFEVIDKAFGYSNLIKRTHEIFQQSWIYFANKPELIGFKGDEVYNKDPKKLVCWNGQAGGLEGLRQKGWSVISMLMIERESKNRNPTVRTLAQGDNQVVCISYKLHKNCSPEDHHKNMIDIYKNRTHLVNGIYRGAKRLGLIIKPDESWSSTSYLVYGKFALVNGNLLCSEGKRFSRINIVSNDLVQTLSNCLSSVVTTCLTVCQQSDDITKTIHLYSLFGTSVIKSTLLFNVGIGQSLASFEQISKMDIEITKILYLDSSLGGIGGSSLLRFTIRQFPDSVTESLTFWKMIHDNTENKSVKILAIQCGNPRLKEFETMDLMKLIESPTSLNCETYSNISSVLKNLIREELFKNIDKIKHGTLKECIEFSIRSRDQFIRYLRSIRPVFPRFISNFYSSSIFGYTDSVVGLVQNSRTIRLLFSRKFSTTLAKTLIKNEVLAVSKSLQFNSSVSSNIWECSSKRADLLRERSWGPTIGATIPHPAELLKFEQREKCVHDHHIKDYVTCWGSIPVLLHPPTERGPCKPYLGSTTSDYVELYNAYEKKTENIVLKKAVSLRNAIGWFIADKSNLHNALCRNLQLFTDEDCTEIMAAGPKRSGSFIHRYINPRQSHGGFSATNYNKLQHIICTTDTMSDLNTHNWTFMYQSVILYTQIVFTSTLQDTIGNAAIHGHINCNSCLIEAKDEELNTTSDFPELPPLSRFNHLFIPKEKYPFVVDQKQLSSFEYVSGEQIAEDMAYHIGSMQGFLYVIKRNYTLLIDDLSSLFPKSVYLTTDPKSYLFGLLSGIIRGVFINSLTQQFIYTKKDRKTYLDGKIYTEISNIDNAKGLNNMTSEKQYVEYLSHVSHINTPDYPLKNDQALELLKVYFCHTVSKNLSGILKAVIRSRQIVLFPEILTSFIAASYALSIPLVGGCYLKNNFSRKDVHTVKMAIQTTDTQSDLPLKNLYDMFINNGLCIKICNEDMRTASKKSIRRPYLFSKILNRYSEYEGKSNVALLTTANTQPNFKNLLQSAKRRYCPLISGLRLVQFQTGAHYKLKCLLKYLHKAPQYAICAGDFSGGFSSTILRKYPTCQVVFNSLLELKNLPEGGIQPAPPSAITRLGPGRANRCINLYSVWEHPTDLTDLQSWYSMINLIPNKACDLITVDAEVHDAWQASIIAKNVQSILHLLNDRIQVVYKCFYSWLSDPDYTVLNILCSTFDTNIAAVTEFTGGFSSEFYLICSNIRRITDPRFPDPSSLLQLSDIVCCTNPPEQEFVRAMQIDLSNVLQGFSSDHQIDSGITVMSLCSSIGIHPSIGAKVYNLLHNCKDIYDFISSIGTGVCYIGKELTVTTEEKIGLLEVDPVPGPDFIEGIHVMILGYWYFCSWLLNNFSLYNSLIDLFHFKLYYKFDQTLKKFFWSHANKYNRFLNINIDRRKHHIATWIRAFTIIFWESGFSKPRVIDQTVLYHHIINQFEILKYLNFNLPMLREQTNLLEVMWFPFSGHAYSELLNIPL</sequence>
<comment type="similarity">
    <text evidence="2 22">Belongs to the paramyxovirus L protein family.</text>
</comment>
<keyword evidence="13 22" id="KW-0693">Viral RNA replication</keyword>
<dbReference type="Pfam" id="PF21080">
    <property type="entry name" value="Methyltrans_Mon_1st"/>
    <property type="match status" value="1"/>
</dbReference>
<evidence type="ECO:0000256" key="18">
    <source>
        <dbReference type="ARBA" id="ARBA00024499"/>
    </source>
</evidence>
<evidence type="ECO:0000256" key="3">
    <source>
        <dbReference type="ARBA" id="ARBA00022484"/>
    </source>
</evidence>